<evidence type="ECO:0000313" key="3">
    <source>
        <dbReference type="Proteomes" id="UP001501523"/>
    </source>
</evidence>
<gene>
    <name evidence="2" type="ORF">GCM10009105_24120</name>
</gene>
<dbReference type="EMBL" id="BAAAEU010000015">
    <property type="protein sequence ID" value="GAA0717277.1"/>
    <property type="molecule type" value="Genomic_DNA"/>
</dbReference>
<accession>A0ABN1IMZ3</accession>
<dbReference type="Proteomes" id="UP001501523">
    <property type="component" value="Unassembled WGS sequence"/>
</dbReference>
<comment type="caution">
    <text evidence="2">The sequence shown here is derived from an EMBL/GenBank/DDBJ whole genome shotgun (WGS) entry which is preliminary data.</text>
</comment>
<keyword evidence="3" id="KW-1185">Reference proteome</keyword>
<organism evidence="2 3">
    <name type="scientific">Dokdonella soli</name>
    <dbReference type="NCBI Taxonomy" id="529810"/>
    <lineage>
        <taxon>Bacteria</taxon>
        <taxon>Pseudomonadati</taxon>
        <taxon>Pseudomonadota</taxon>
        <taxon>Gammaproteobacteria</taxon>
        <taxon>Lysobacterales</taxon>
        <taxon>Rhodanobacteraceae</taxon>
        <taxon>Dokdonella</taxon>
    </lineage>
</organism>
<proteinExistence type="predicted"/>
<keyword evidence="1" id="KW-0732">Signal</keyword>
<feature type="signal peptide" evidence="1">
    <location>
        <begin position="1"/>
        <end position="24"/>
    </location>
</feature>
<evidence type="ECO:0000313" key="2">
    <source>
        <dbReference type="EMBL" id="GAA0717277.1"/>
    </source>
</evidence>
<evidence type="ECO:0008006" key="4">
    <source>
        <dbReference type="Google" id="ProtNLM"/>
    </source>
</evidence>
<protein>
    <recommendedName>
        <fullName evidence="4">Cytochrome c domain-containing protein</fullName>
    </recommendedName>
</protein>
<dbReference type="RefSeq" id="WP_343791429.1">
    <property type="nucleotide sequence ID" value="NZ_BAAAEU010000015.1"/>
</dbReference>
<name>A0ABN1IMZ3_9GAMM</name>
<sequence length="333" mass="36740">MQQIMITIRTVLMFLALLVPVAVAEARDNALPADASRALESAKQIVLYSLEPWERPSKVEVTFHGYKVLGKTELDESHTATARGAFKSATAAWDGRIATCFDPRHALRIVSDGHVYDFLLCYACHQLEVYRDDAQVASIGATGSASVLNKLLADANVPASQSWSEDKEREQAARRTAAEKRWVDAIPKAIRPYWVTMTLPMGPDLAAIREAFEKEVGDEHTRILQLLEWYGSGAGPWSGFPAYEEVAEKLLLDYSTGDIVATVQSTNLDANQLEGAARLVGGWTFHQKRPADAGLIPTALKKKLLEHVLQTPLNPAEYTHQDRIDRATRAFGG</sequence>
<feature type="chain" id="PRO_5046923967" description="Cytochrome c domain-containing protein" evidence="1">
    <location>
        <begin position="25"/>
        <end position="333"/>
    </location>
</feature>
<reference evidence="2 3" key="1">
    <citation type="journal article" date="2019" name="Int. J. Syst. Evol. Microbiol.">
        <title>The Global Catalogue of Microorganisms (GCM) 10K type strain sequencing project: providing services to taxonomists for standard genome sequencing and annotation.</title>
        <authorList>
            <consortium name="The Broad Institute Genomics Platform"/>
            <consortium name="The Broad Institute Genome Sequencing Center for Infectious Disease"/>
            <person name="Wu L."/>
            <person name="Ma J."/>
        </authorList>
    </citation>
    <scope>NUCLEOTIDE SEQUENCE [LARGE SCALE GENOMIC DNA]</scope>
    <source>
        <strain evidence="2 3">JCM 15421</strain>
    </source>
</reference>
<evidence type="ECO:0000256" key="1">
    <source>
        <dbReference type="SAM" id="SignalP"/>
    </source>
</evidence>